<evidence type="ECO:0000313" key="2">
    <source>
        <dbReference type="Proteomes" id="UP000299102"/>
    </source>
</evidence>
<sequence>MRLIRCHLNKYSILRTAPKPAVGAVCVCKHSNTGCCLSVSGRIRMVQVGVRDVTSGTRRPRSRRSRPSSGAIVQIFAADVAEAITLPDLHIRTRCRAMPAGQLKPTVAYALYQFISPPSGRPSKTETSSSWSS</sequence>
<accession>A0A4C1XCJ8</accession>
<keyword evidence="2" id="KW-1185">Reference proteome</keyword>
<gene>
    <name evidence="1" type="ORF">EVAR_88391_1</name>
</gene>
<protein>
    <submittedName>
        <fullName evidence="1">Uncharacterized protein</fullName>
    </submittedName>
</protein>
<reference evidence="1 2" key="1">
    <citation type="journal article" date="2019" name="Commun. Biol.">
        <title>The bagworm genome reveals a unique fibroin gene that provides high tensile strength.</title>
        <authorList>
            <person name="Kono N."/>
            <person name="Nakamura H."/>
            <person name="Ohtoshi R."/>
            <person name="Tomita M."/>
            <person name="Numata K."/>
            <person name="Arakawa K."/>
        </authorList>
    </citation>
    <scope>NUCLEOTIDE SEQUENCE [LARGE SCALE GENOMIC DNA]</scope>
</reference>
<comment type="caution">
    <text evidence="1">The sequence shown here is derived from an EMBL/GenBank/DDBJ whole genome shotgun (WGS) entry which is preliminary data.</text>
</comment>
<evidence type="ECO:0000313" key="1">
    <source>
        <dbReference type="EMBL" id="GBP60662.1"/>
    </source>
</evidence>
<name>A0A4C1XCJ8_EUMVA</name>
<dbReference type="EMBL" id="BGZK01000792">
    <property type="protein sequence ID" value="GBP60662.1"/>
    <property type="molecule type" value="Genomic_DNA"/>
</dbReference>
<organism evidence="1 2">
    <name type="scientific">Eumeta variegata</name>
    <name type="common">Bagworm moth</name>
    <name type="synonym">Eumeta japonica</name>
    <dbReference type="NCBI Taxonomy" id="151549"/>
    <lineage>
        <taxon>Eukaryota</taxon>
        <taxon>Metazoa</taxon>
        <taxon>Ecdysozoa</taxon>
        <taxon>Arthropoda</taxon>
        <taxon>Hexapoda</taxon>
        <taxon>Insecta</taxon>
        <taxon>Pterygota</taxon>
        <taxon>Neoptera</taxon>
        <taxon>Endopterygota</taxon>
        <taxon>Lepidoptera</taxon>
        <taxon>Glossata</taxon>
        <taxon>Ditrysia</taxon>
        <taxon>Tineoidea</taxon>
        <taxon>Psychidae</taxon>
        <taxon>Oiketicinae</taxon>
        <taxon>Eumeta</taxon>
    </lineage>
</organism>
<dbReference type="AlphaFoldDB" id="A0A4C1XCJ8"/>
<proteinExistence type="predicted"/>
<dbReference type="Proteomes" id="UP000299102">
    <property type="component" value="Unassembled WGS sequence"/>
</dbReference>